<gene>
    <name evidence="1" type="ORF">COT77_03520</name>
</gene>
<dbReference type="AlphaFoldDB" id="A0A2M6WW52"/>
<dbReference type="Proteomes" id="UP000228596">
    <property type="component" value="Unassembled WGS sequence"/>
</dbReference>
<dbReference type="EMBL" id="PEZV01000041">
    <property type="protein sequence ID" value="PIT97023.1"/>
    <property type="molecule type" value="Genomic_DNA"/>
</dbReference>
<name>A0A2M6WW52_9BACT</name>
<evidence type="ECO:0000313" key="2">
    <source>
        <dbReference type="Proteomes" id="UP000228596"/>
    </source>
</evidence>
<proteinExistence type="predicted"/>
<dbReference type="SUPFAM" id="SSF102705">
    <property type="entry name" value="NIF3 (NGG1p interacting factor 3)-like"/>
    <property type="match status" value="1"/>
</dbReference>
<dbReference type="InterPro" id="IPR036069">
    <property type="entry name" value="DUF34/NIF3_sf"/>
</dbReference>
<feature type="non-terminal residue" evidence="1">
    <location>
        <position position="113"/>
    </location>
</feature>
<reference evidence="2" key="1">
    <citation type="submission" date="2017-09" db="EMBL/GenBank/DDBJ databases">
        <title>Depth-based differentiation of microbial function through sediment-hosted aquifers and enrichment of novel symbionts in the deep terrestrial subsurface.</title>
        <authorList>
            <person name="Probst A.J."/>
            <person name="Ladd B."/>
            <person name="Jarett J.K."/>
            <person name="Geller-Mcgrath D.E."/>
            <person name="Sieber C.M.K."/>
            <person name="Emerson J.B."/>
            <person name="Anantharaman K."/>
            <person name="Thomas B.C."/>
            <person name="Malmstrom R."/>
            <person name="Stieglmeier M."/>
            <person name="Klingl A."/>
            <person name="Woyke T."/>
            <person name="Ryan C.M."/>
            <person name="Banfield J.F."/>
        </authorList>
    </citation>
    <scope>NUCLEOTIDE SEQUENCE [LARGE SCALE GENOMIC DNA]</scope>
</reference>
<evidence type="ECO:0000313" key="1">
    <source>
        <dbReference type="EMBL" id="PIT97023.1"/>
    </source>
</evidence>
<sequence length="113" mass="12872">MNTQEIFDLAIKTGIENDPRGRAGVKDVLAQNKKDYEDLPKRKQAEYDKEKFVNPYSDSRFLVGDRKKKIKRVLVGIDIGVGEVMLANELERRGKKIDLIIAHHPEGKALARL</sequence>
<comment type="caution">
    <text evidence="1">The sequence shown here is derived from an EMBL/GenBank/DDBJ whole genome shotgun (WGS) entry which is preliminary data.</text>
</comment>
<protein>
    <submittedName>
        <fullName evidence="1">NGG1p interacting factor NIF3</fullName>
    </submittedName>
</protein>
<accession>A0A2M6WW52</accession>
<organism evidence="1 2">
    <name type="scientific">Candidatus Berkelbacteria bacterium CG10_big_fil_rev_8_21_14_0_10_41_12</name>
    <dbReference type="NCBI Taxonomy" id="1974513"/>
    <lineage>
        <taxon>Bacteria</taxon>
        <taxon>Candidatus Berkelbacteria</taxon>
    </lineage>
</organism>